<dbReference type="PANTHER" id="PTHR24421:SF10">
    <property type="entry name" value="NITRATE_NITRITE SENSOR PROTEIN NARQ"/>
    <property type="match status" value="1"/>
</dbReference>
<evidence type="ECO:0000256" key="8">
    <source>
        <dbReference type="ARBA" id="ARBA00023012"/>
    </source>
</evidence>
<evidence type="ECO:0000256" key="6">
    <source>
        <dbReference type="ARBA" id="ARBA00022777"/>
    </source>
</evidence>
<keyword evidence="7" id="KW-0067">ATP-binding</keyword>
<evidence type="ECO:0000256" key="4">
    <source>
        <dbReference type="ARBA" id="ARBA00022679"/>
    </source>
</evidence>
<evidence type="ECO:0000259" key="10">
    <source>
        <dbReference type="Pfam" id="PF02518"/>
    </source>
</evidence>
<dbReference type="InterPro" id="IPR011712">
    <property type="entry name" value="Sig_transdc_His_kin_sub3_dim/P"/>
</dbReference>
<feature type="domain" description="Signal transduction histidine kinase subgroup 3 dimerisation and phosphoacceptor" evidence="11">
    <location>
        <begin position="163"/>
        <end position="228"/>
    </location>
</feature>
<keyword evidence="4" id="KW-0808">Transferase</keyword>
<dbReference type="Pfam" id="PF02518">
    <property type="entry name" value="HATPase_c"/>
    <property type="match status" value="1"/>
</dbReference>
<keyword evidence="3" id="KW-0597">Phosphoprotein</keyword>
<dbReference type="Pfam" id="PF07730">
    <property type="entry name" value="HisKA_3"/>
    <property type="match status" value="1"/>
</dbReference>
<keyword evidence="6 12" id="KW-0418">Kinase</keyword>
<dbReference type="EC" id="2.7.13.3" evidence="2"/>
<keyword evidence="13" id="KW-1185">Reference proteome</keyword>
<accession>A0A2W2I3Z7</accession>
<evidence type="ECO:0000256" key="3">
    <source>
        <dbReference type="ARBA" id="ARBA00022553"/>
    </source>
</evidence>
<gene>
    <name evidence="12" type="ORF">C1I98_15690</name>
</gene>
<feature type="coiled-coil region" evidence="9">
    <location>
        <begin position="138"/>
        <end position="171"/>
    </location>
</feature>
<dbReference type="InterPro" id="IPR036890">
    <property type="entry name" value="HATPase_C_sf"/>
</dbReference>
<dbReference type="GO" id="GO:0005524">
    <property type="term" value="F:ATP binding"/>
    <property type="evidence" value="ECO:0007669"/>
    <property type="project" value="UniProtKB-KW"/>
</dbReference>
<reference evidence="12 13" key="1">
    <citation type="submission" date="2018-01" db="EMBL/GenBank/DDBJ databases">
        <title>Draft genome sequence of Sphaerisporangium sp. 7K107.</title>
        <authorList>
            <person name="Sahin N."/>
            <person name="Saygin H."/>
            <person name="Ay H."/>
        </authorList>
    </citation>
    <scope>NUCLEOTIDE SEQUENCE [LARGE SCALE GENOMIC DNA]</scope>
    <source>
        <strain evidence="12 13">7K107</strain>
    </source>
</reference>
<organism evidence="12 13">
    <name type="scientific">Spongiactinospora gelatinilytica</name>
    <dbReference type="NCBI Taxonomy" id="2666298"/>
    <lineage>
        <taxon>Bacteria</taxon>
        <taxon>Bacillati</taxon>
        <taxon>Actinomycetota</taxon>
        <taxon>Actinomycetes</taxon>
        <taxon>Streptosporangiales</taxon>
        <taxon>Streptosporangiaceae</taxon>
        <taxon>Spongiactinospora</taxon>
    </lineage>
</organism>
<dbReference type="AlphaFoldDB" id="A0A2W2I3Z7"/>
<evidence type="ECO:0000259" key="11">
    <source>
        <dbReference type="Pfam" id="PF07730"/>
    </source>
</evidence>
<evidence type="ECO:0000313" key="12">
    <source>
        <dbReference type="EMBL" id="PZG45324.1"/>
    </source>
</evidence>
<feature type="domain" description="Histidine kinase/HSP90-like ATPase" evidence="10">
    <location>
        <begin position="268"/>
        <end position="356"/>
    </location>
</feature>
<keyword evidence="5" id="KW-0547">Nucleotide-binding</keyword>
<sequence length="363" mass="37750">MVIMFAGLWVAALVKPSVPVGPLDVGASLAGACAVLVRRRWPLAVLLGTALLCTVYYPLSALDGPLVAALFLALYTAADRGRVLPALLLTAAASAAIGIEELRGDPRHVDDSMIMLVGGWMLAAVAIGGVTHNHRAYLREAEQRVRAAEHGKEEEARRRALEERLRIARDLHDVLGHNLSLINVQAGAALHRLADHPEQAAPALATIKETSRDALRELRATLGVLRQGDPDRPPGLAGLGELIGRCGLDVRTEVAGEVTGLPPEVDTAAARIVQEALTNVARHSGVRAATIRICRSGGTLLVEVDDAGRGTASAPGHGITGSGITGMRERAAVLGGTLTAGPRPGGGFRVSAAIPCPSNASDV</sequence>
<dbReference type="GO" id="GO:0016020">
    <property type="term" value="C:membrane"/>
    <property type="evidence" value="ECO:0007669"/>
    <property type="project" value="InterPro"/>
</dbReference>
<dbReference type="EMBL" id="POUA01000108">
    <property type="protein sequence ID" value="PZG45324.1"/>
    <property type="molecule type" value="Genomic_DNA"/>
</dbReference>
<evidence type="ECO:0000313" key="13">
    <source>
        <dbReference type="Proteomes" id="UP000248544"/>
    </source>
</evidence>
<proteinExistence type="predicted"/>
<dbReference type="GO" id="GO:0046983">
    <property type="term" value="F:protein dimerization activity"/>
    <property type="evidence" value="ECO:0007669"/>
    <property type="project" value="InterPro"/>
</dbReference>
<keyword evidence="8" id="KW-0902">Two-component regulatory system</keyword>
<evidence type="ECO:0000256" key="2">
    <source>
        <dbReference type="ARBA" id="ARBA00012438"/>
    </source>
</evidence>
<comment type="caution">
    <text evidence="12">The sequence shown here is derived from an EMBL/GenBank/DDBJ whole genome shotgun (WGS) entry which is preliminary data.</text>
</comment>
<protein>
    <recommendedName>
        <fullName evidence="2">histidine kinase</fullName>
        <ecNumber evidence="2">2.7.13.3</ecNumber>
    </recommendedName>
</protein>
<evidence type="ECO:0000256" key="9">
    <source>
        <dbReference type="SAM" id="Coils"/>
    </source>
</evidence>
<keyword evidence="9" id="KW-0175">Coiled coil</keyword>
<evidence type="ECO:0000256" key="1">
    <source>
        <dbReference type="ARBA" id="ARBA00000085"/>
    </source>
</evidence>
<dbReference type="CDD" id="cd16917">
    <property type="entry name" value="HATPase_UhpB-NarQ-NarX-like"/>
    <property type="match status" value="1"/>
</dbReference>
<dbReference type="GO" id="GO:0000155">
    <property type="term" value="F:phosphorelay sensor kinase activity"/>
    <property type="evidence" value="ECO:0007669"/>
    <property type="project" value="InterPro"/>
</dbReference>
<comment type="catalytic activity">
    <reaction evidence="1">
        <text>ATP + protein L-histidine = ADP + protein N-phospho-L-histidine.</text>
        <dbReference type="EC" id="2.7.13.3"/>
    </reaction>
</comment>
<dbReference type="PANTHER" id="PTHR24421">
    <property type="entry name" value="NITRATE/NITRITE SENSOR PROTEIN NARX-RELATED"/>
    <property type="match status" value="1"/>
</dbReference>
<dbReference type="InterPro" id="IPR050482">
    <property type="entry name" value="Sensor_HK_TwoCompSys"/>
</dbReference>
<evidence type="ECO:0000256" key="7">
    <source>
        <dbReference type="ARBA" id="ARBA00022840"/>
    </source>
</evidence>
<dbReference type="InterPro" id="IPR003594">
    <property type="entry name" value="HATPase_dom"/>
</dbReference>
<dbReference type="Gene3D" id="1.20.5.1930">
    <property type="match status" value="1"/>
</dbReference>
<dbReference type="Gene3D" id="3.30.565.10">
    <property type="entry name" value="Histidine kinase-like ATPase, C-terminal domain"/>
    <property type="match status" value="1"/>
</dbReference>
<dbReference type="Proteomes" id="UP000248544">
    <property type="component" value="Unassembled WGS sequence"/>
</dbReference>
<evidence type="ECO:0000256" key="5">
    <source>
        <dbReference type="ARBA" id="ARBA00022741"/>
    </source>
</evidence>
<dbReference type="SUPFAM" id="SSF55874">
    <property type="entry name" value="ATPase domain of HSP90 chaperone/DNA topoisomerase II/histidine kinase"/>
    <property type="match status" value="1"/>
</dbReference>
<name>A0A2W2I3Z7_9ACTN</name>